<protein>
    <recommendedName>
        <fullName evidence="6">Heme-binding protein 1</fullName>
    </recommendedName>
</protein>
<dbReference type="PANTHER" id="PTHR11220">
    <property type="entry name" value="HEME-BINDING PROTEIN-RELATED"/>
    <property type="match status" value="1"/>
</dbReference>
<dbReference type="GeneID" id="116289533"/>
<dbReference type="FunCoup" id="A0A6P8HB42">
    <property type="interactions" value="141"/>
</dbReference>
<comment type="similarity">
    <text evidence="2">Belongs to the HEBP family.</text>
</comment>
<feature type="signal peptide" evidence="8">
    <location>
        <begin position="1"/>
        <end position="21"/>
    </location>
</feature>
<dbReference type="InParanoid" id="A0A6P8HB42"/>
<dbReference type="InterPro" id="IPR011256">
    <property type="entry name" value="Reg_factor_effector_dom_sf"/>
</dbReference>
<evidence type="ECO:0000256" key="3">
    <source>
        <dbReference type="ARBA" id="ARBA00011245"/>
    </source>
</evidence>
<evidence type="ECO:0000256" key="1">
    <source>
        <dbReference type="ARBA" id="ARBA00004496"/>
    </source>
</evidence>
<reference evidence="10" key="1">
    <citation type="submission" date="2025-08" db="UniProtKB">
        <authorList>
            <consortium name="RefSeq"/>
        </authorList>
    </citation>
    <scope>IDENTIFICATION</scope>
    <source>
        <tissue evidence="10">Tentacle</tissue>
    </source>
</reference>
<dbReference type="Gene3D" id="3.20.80.10">
    <property type="entry name" value="Regulatory factor, effector binding domain"/>
    <property type="match status" value="1"/>
</dbReference>
<dbReference type="GO" id="GO:0005737">
    <property type="term" value="C:cytoplasm"/>
    <property type="evidence" value="ECO:0007669"/>
    <property type="project" value="UniProtKB-SubCell"/>
</dbReference>
<keyword evidence="4" id="KW-0963">Cytoplasm</keyword>
<evidence type="ECO:0000313" key="9">
    <source>
        <dbReference type="Proteomes" id="UP000515163"/>
    </source>
</evidence>
<dbReference type="OrthoDB" id="6424451at2759"/>
<feature type="chain" id="PRO_5027998974" description="Heme-binding protein 1" evidence="8">
    <location>
        <begin position="22"/>
        <end position="307"/>
    </location>
</feature>
<accession>A0A6P8HB42</accession>
<dbReference type="KEGG" id="aten:116289533"/>
<proteinExistence type="inferred from homology"/>
<evidence type="ECO:0000256" key="8">
    <source>
        <dbReference type="SAM" id="SignalP"/>
    </source>
</evidence>
<comment type="subunit">
    <text evidence="3">Monomer.</text>
</comment>
<organism evidence="9 10">
    <name type="scientific">Actinia tenebrosa</name>
    <name type="common">Australian red waratah sea anemone</name>
    <dbReference type="NCBI Taxonomy" id="6105"/>
    <lineage>
        <taxon>Eukaryota</taxon>
        <taxon>Metazoa</taxon>
        <taxon>Cnidaria</taxon>
        <taxon>Anthozoa</taxon>
        <taxon>Hexacorallia</taxon>
        <taxon>Actiniaria</taxon>
        <taxon>Actiniidae</taxon>
        <taxon>Actinia</taxon>
    </lineage>
</organism>
<name>A0A6P8HB42_ACTTE</name>
<evidence type="ECO:0000256" key="4">
    <source>
        <dbReference type="ARBA" id="ARBA00022490"/>
    </source>
</evidence>
<dbReference type="Pfam" id="PF04832">
    <property type="entry name" value="SOUL"/>
    <property type="match status" value="1"/>
</dbReference>
<dbReference type="Proteomes" id="UP000515163">
    <property type="component" value="Unplaced"/>
</dbReference>
<keyword evidence="8" id="KW-0732">Signal</keyword>
<evidence type="ECO:0000256" key="5">
    <source>
        <dbReference type="ARBA" id="ARBA00037673"/>
    </source>
</evidence>
<comment type="function">
    <text evidence="5">May bind free porphyrinogens that may be present in the cell and thus facilitate removal of these potentially toxic compound. Binds with a high affinity to one molecule of heme or porphyrins. It binds metalloporphyrins, free porphyrins and N-methylprotoporphyrin with similar affinities.</text>
</comment>
<evidence type="ECO:0000256" key="2">
    <source>
        <dbReference type="ARBA" id="ARBA00009817"/>
    </source>
</evidence>
<feature type="region of interest" description="Disordered" evidence="7">
    <location>
        <begin position="45"/>
        <end position="75"/>
    </location>
</feature>
<dbReference type="RefSeq" id="XP_031552338.1">
    <property type="nucleotide sequence ID" value="XM_031696478.1"/>
</dbReference>
<feature type="compositionally biased region" description="Basic and acidic residues" evidence="7">
    <location>
        <begin position="66"/>
        <end position="75"/>
    </location>
</feature>
<dbReference type="FunFam" id="3.20.80.10:FF:000003">
    <property type="entry name" value="Heme-binding protein 1"/>
    <property type="match status" value="1"/>
</dbReference>
<comment type="subcellular location">
    <subcellularLocation>
        <location evidence="1">Cytoplasm</location>
    </subcellularLocation>
</comment>
<evidence type="ECO:0000313" key="10">
    <source>
        <dbReference type="RefSeq" id="XP_031552338.1"/>
    </source>
</evidence>
<gene>
    <name evidence="10" type="primary">LOC116289533</name>
</gene>
<sequence>MAKFICILLLLMVCIIHASLAGGDRKQWKIGTRWVKSGLKKLGVKSRWGSEGGESRPWAGNKKWKGKESEEGQDYSKMRDEDMSDMMMMRMKKMFKPLRDLFVKVLDLGPKKTVAGRAAFCSDNECPSFKVLNKSEHHDYEVRMYEPSHWVSTNMQAKKMTKQISTSCFWRLFNYIQGNNEIKQKIKMTVPVTTVFKKNPTTEKINMTMSFYLPPFITNPPSPNDQNVWVKRKGSFKVYVHSFDGYAMSQKTWEKHAKMLQKLLDQDGLSGTYYRYDEMYVTAGYDDPMKLFNRHNEVWLVAKDQEA</sequence>
<dbReference type="PANTHER" id="PTHR11220:SF1">
    <property type="entry name" value="HEME-BINDING PROTEIN 2"/>
    <property type="match status" value="1"/>
</dbReference>
<dbReference type="SUPFAM" id="SSF55136">
    <property type="entry name" value="Probable bacterial effector-binding domain"/>
    <property type="match status" value="1"/>
</dbReference>
<evidence type="ECO:0000256" key="7">
    <source>
        <dbReference type="SAM" id="MobiDB-lite"/>
    </source>
</evidence>
<dbReference type="InterPro" id="IPR006917">
    <property type="entry name" value="SOUL_heme-bd"/>
</dbReference>
<evidence type="ECO:0000256" key="6">
    <source>
        <dbReference type="ARBA" id="ARBA00040755"/>
    </source>
</evidence>
<dbReference type="AlphaFoldDB" id="A0A6P8HB42"/>
<keyword evidence="9" id="KW-1185">Reference proteome</keyword>